<gene>
    <name evidence="5" type="ORF">ABT272_41420</name>
</gene>
<dbReference type="InterPro" id="IPR014031">
    <property type="entry name" value="Ketoacyl_synth_C"/>
</dbReference>
<dbReference type="PANTHER" id="PTHR43775:SF51">
    <property type="entry name" value="INACTIVE PHENOLPHTHIOCEROL SYNTHESIS POLYKETIDE SYNTHASE TYPE I PKS1-RELATED"/>
    <property type="match status" value="1"/>
</dbReference>
<comment type="caution">
    <text evidence="5">The sequence shown here is derived from an EMBL/GenBank/DDBJ whole genome shotgun (WGS) entry which is preliminary data.</text>
</comment>
<dbReference type="PANTHER" id="PTHR43775">
    <property type="entry name" value="FATTY ACID SYNTHASE"/>
    <property type="match status" value="1"/>
</dbReference>
<evidence type="ECO:0000256" key="2">
    <source>
        <dbReference type="ARBA" id="ARBA00023268"/>
    </source>
</evidence>
<dbReference type="Gene3D" id="1.10.1240.100">
    <property type="match status" value="1"/>
</dbReference>
<dbReference type="Proteomes" id="UP001470023">
    <property type="component" value="Unassembled WGS sequence"/>
</dbReference>
<evidence type="ECO:0000313" key="5">
    <source>
        <dbReference type="EMBL" id="MER6434100.1"/>
    </source>
</evidence>
<dbReference type="CDD" id="cd00833">
    <property type="entry name" value="PKS"/>
    <property type="match status" value="1"/>
</dbReference>
<reference evidence="5 6" key="1">
    <citation type="submission" date="2024-06" db="EMBL/GenBank/DDBJ databases">
        <title>The Natural Products Discovery Center: Release of the First 8490 Sequenced Strains for Exploring Actinobacteria Biosynthetic Diversity.</title>
        <authorList>
            <person name="Kalkreuter E."/>
            <person name="Kautsar S.A."/>
            <person name="Yang D."/>
            <person name="Bader C.D."/>
            <person name="Teijaro C.N."/>
            <person name="Fluegel L."/>
            <person name="Davis C.M."/>
            <person name="Simpson J.R."/>
            <person name="Lauterbach L."/>
            <person name="Steele A.D."/>
            <person name="Gui C."/>
            <person name="Meng S."/>
            <person name="Li G."/>
            <person name="Viehrig K."/>
            <person name="Ye F."/>
            <person name="Su P."/>
            <person name="Kiefer A.F."/>
            <person name="Nichols A."/>
            <person name="Cepeda A.J."/>
            <person name="Yan W."/>
            <person name="Fan B."/>
            <person name="Jiang Y."/>
            <person name="Adhikari A."/>
            <person name="Zheng C.-J."/>
            <person name="Schuster L."/>
            <person name="Cowan T.M."/>
            <person name="Smanski M.J."/>
            <person name="Chevrette M.G."/>
            <person name="De Carvalho L.P.S."/>
            <person name="Shen B."/>
        </authorList>
    </citation>
    <scope>NUCLEOTIDE SEQUENCE [LARGE SCALE GENOMIC DNA]</scope>
    <source>
        <strain evidence="5 6">NPDC001166</strain>
    </source>
</reference>
<dbReference type="InterPro" id="IPR050091">
    <property type="entry name" value="PKS_NRPS_Biosynth_Enz"/>
</dbReference>
<dbReference type="InterPro" id="IPR014030">
    <property type="entry name" value="Ketoacyl_synth_N"/>
</dbReference>
<proteinExistence type="inferred from homology"/>
<protein>
    <submittedName>
        <fullName evidence="5">Type I polyketide synthase</fullName>
    </submittedName>
</protein>
<dbReference type="Pfam" id="PF00109">
    <property type="entry name" value="ketoacyl-synt"/>
    <property type="match status" value="1"/>
</dbReference>
<keyword evidence="1 3" id="KW-0808">Transferase</keyword>
<evidence type="ECO:0000256" key="3">
    <source>
        <dbReference type="RuleBase" id="RU003694"/>
    </source>
</evidence>
<name>A0ABV1ULE1_9ACTN</name>
<dbReference type="PROSITE" id="PS52004">
    <property type="entry name" value="KS3_2"/>
    <property type="match status" value="1"/>
</dbReference>
<keyword evidence="6" id="KW-1185">Reference proteome</keyword>
<sequence>MSASTSIDVAIVGIGARAPESRNVDEFWSNIVQGRECITFFEEDQLETNRDLLDNPNFVMAAGIIGDIDQFDAEFFGITRREADLMHPQHRLFLECAWEAFEDAGIDVSQRMRRVSVYGGQSGTSEYLPDDPWRAALVSDLPECERVYLPFSNHLTGRVSHILGLTGESLEVRAACATGLAALALGCRSLITGDADLSLIGAAHLFLPEKAGYLFKKDAFRFSPDGHGRSFDHHSHGLVHTSGVGALLLKRLEDARQDRDHIYAIIKGAALNNDGSARPNYIAPGLELQTECVAEAQVLADVPADTITYVEAHGIAVPMADAIEVEAMRRAFAAQTKKRNFCSLGTVKANIGHSGAAAGVMGLIKTALSLKHGVIPPQVNFEKPHPSLRLDDSPFLIHPEGKAWEQDCSMRRAGVHSFGMGGTNAHVVLEEAERVPRASGEDACRPRIFPLSARTPAALAAMRHRLGKHLRSHPEQCMDDVAYTLALGRKAQPHRWAVVASCREELVEALVGNVGSALPVSGEVSLFGLPTNPITPAFAATESRNRETLENLARAWVNGESVAWSQLYRDEMRYKVSLPTYPFQRQRHWLETLDKSYDANCWM</sequence>
<dbReference type="Pfam" id="PF02801">
    <property type="entry name" value="Ketoacyl-synt_C"/>
    <property type="match status" value="1"/>
</dbReference>
<dbReference type="Gene3D" id="3.40.47.10">
    <property type="match status" value="1"/>
</dbReference>
<dbReference type="SUPFAM" id="SSF53901">
    <property type="entry name" value="Thiolase-like"/>
    <property type="match status" value="1"/>
</dbReference>
<comment type="similarity">
    <text evidence="3">Belongs to the thiolase-like superfamily. Beta-ketoacyl-ACP synthases family.</text>
</comment>
<evidence type="ECO:0000313" key="6">
    <source>
        <dbReference type="Proteomes" id="UP001470023"/>
    </source>
</evidence>
<organism evidence="5 6">
    <name type="scientific">Streptomyces sp. 900105245</name>
    <dbReference type="NCBI Taxonomy" id="3154379"/>
    <lineage>
        <taxon>Bacteria</taxon>
        <taxon>Bacillati</taxon>
        <taxon>Actinomycetota</taxon>
        <taxon>Actinomycetes</taxon>
        <taxon>Kitasatosporales</taxon>
        <taxon>Streptomycetaceae</taxon>
        <taxon>Streptomyces</taxon>
    </lineage>
</organism>
<dbReference type="RefSeq" id="WP_352065999.1">
    <property type="nucleotide sequence ID" value="NZ_JBEPAZ010000083.1"/>
</dbReference>
<evidence type="ECO:0000259" key="4">
    <source>
        <dbReference type="PROSITE" id="PS52004"/>
    </source>
</evidence>
<accession>A0ABV1ULE1</accession>
<dbReference type="EMBL" id="JBEPAZ010000083">
    <property type="protein sequence ID" value="MER6434100.1"/>
    <property type="molecule type" value="Genomic_DNA"/>
</dbReference>
<evidence type="ECO:0000256" key="1">
    <source>
        <dbReference type="ARBA" id="ARBA00022679"/>
    </source>
</evidence>
<dbReference type="InterPro" id="IPR020841">
    <property type="entry name" value="PKS_Beta-ketoAc_synthase_dom"/>
</dbReference>
<dbReference type="InterPro" id="IPR016039">
    <property type="entry name" value="Thiolase-like"/>
</dbReference>
<dbReference type="SMART" id="SM00825">
    <property type="entry name" value="PKS_KS"/>
    <property type="match status" value="1"/>
</dbReference>
<feature type="domain" description="Ketosynthase family 3 (KS3)" evidence="4">
    <location>
        <begin position="6"/>
        <end position="431"/>
    </location>
</feature>
<keyword evidence="2" id="KW-0511">Multifunctional enzyme</keyword>
<dbReference type="Pfam" id="PF22621">
    <property type="entry name" value="CurL-like_PKS_C"/>
    <property type="match status" value="1"/>
</dbReference>